<proteinExistence type="inferred from homology"/>
<dbReference type="InterPro" id="IPR036291">
    <property type="entry name" value="NAD(P)-bd_dom_sf"/>
</dbReference>
<comment type="pathway">
    <text evidence="1">Bacterial outer membrane biogenesis; LPS O-antigen biosynthesis.</text>
</comment>
<accession>A0A8H9N4I0</accession>
<comment type="caution">
    <text evidence="4">The sequence shown here is derived from an EMBL/GenBank/DDBJ whole genome shotgun (WGS) entry which is preliminary data.</text>
</comment>
<comment type="similarity">
    <text evidence="2">Belongs to the NAD(P)-dependent epimerase/dehydratase family.</text>
</comment>
<dbReference type="PANTHER" id="PTHR43000">
    <property type="entry name" value="DTDP-D-GLUCOSE 4,6-DEHYDRATASE-RELATED"/>
    <property type="match status" value="1"/>
</dbReference>
<dbReference type="Gene3D" id="3.40.50.720">
    <property type="entry name" value="NAD(P)-binding Rossmann-like Domain"/>
    <property type="match status" value="1"/>
</dbReference>
<sequence length="320" mass="34963">MNILLTGASGFIGSKLLEELPANNILILGRDNPKGLPSEKFFKLEIDNDTDYSVALSGVGVVVHLAARVHVMNDAVSNPLEEYREVNTRGTVNLARQAASAGVKRFVFVSSIKVNGECTSQDRPFTSADLHAPEDDYGLSKSEAEQQLFEIAKEAGMEVVVIRPTLVYGPGVKANFAALMNLVSKGIPLPFGCITKNKRSLVSVDNLVDLIITCLDHPKAANQVFLVSDDHDVSTSEMVRQMALALVKRTWQLPVPVWCYNLAGKLFNKSDVVDRLIGSLQVDITHTKETLGWTPPQSLQEGFKQTAEAFLQSKKNNGKV</sequence>
<evidence type="ECO:0000256" key="1">
    <source>
        <dbReference type="ARBA" id="ARBA00005125"/>
    </source>
</evidence>
<dbReference type="Proteomes" id="UP000863257">
    <property type="component" value="Unassembled WGS sequence"/>
</dbReference>
<organism evidence="4 5">
    <name type="scientific">Vibrio vulnificus</name>
    <dbReference type="NCBI Taxonomy" id="672"/>
    <lineage>
        <taxon>Bacteria</taxon>
        <taxon>Pseudomonadati</taxon>
        <taxon>Pseudomonadota</taxon>
        <taxon>Gammaproteobacteria</taxon>
        <taxon>Vibrionales</taxon>
        <taxon>Vibrionaceae</taxon>
        <taxon>Vibrio</taxon>
    </lineage>
</organism>
<reference evidence="4" key="1">
    <citation type="journal article" date="2018" name="Genome Biol.">
        <title>SKESA: strategic k-mer extension for scrupulous assemblies.</title>
        <authorList>
            <person name="Souvorov A."/>
            <person name="Agarwala R."/>
            <person name="Lipman D.J."/>
        </authorList>
    </citation>
    <scope>NUCLEOTIDE SEQUENCE</scope>
    <source>
        <strain evidence="4">BCW_3452</strain>
    </source>
</reference>
<dbReference type="CDD" id="cd05232">
    <property type="entry name" value="UDP_G4E_4_SDR_e"/>
    <property type="match status" value="1"/>
</dbReference>
<dbReference type="InterPro" id="IPR001509">
    <property type="entry name" value="Epimerase_deHydtase"/>
</dbReference>
<name>A0A8H9N4I0_VIBVL</name>
<evidence type="ECO:0000313" key="4">
    <source>
        <dbReference type="EMBL" id="HAS8542699.1"/>
    </source>
</evidence>
<gene>
    <name evidence="4" type="ORF">I7730_23205</name>
</gene>
<dbReference type="Pfam" id="PF01370">
    <property type="entry name" value="Epimerase"/>
    <property type="match status" value="1"/>
</dbReference>
<dbReference type="EMBL" id="DACRBY010000048">
    <property type="protein sequence ID" value="HAS8542699.1"/>
    <property type="molecule type" value="Genomic_DNA"/>
</dbReference>
<reference evidence="4" key="2">
    <citation type="submission" date="2019-01" db="EMBL/GenBank/DDBJ databases">
        <authorList>
            <consortium name="NCBI Pathogen Detection Project"/>
        </authorList>
    </citation>
    <scope>NUCLEOTIDE SEQUENCE</scope>
    <source>
        <strain evidence="4">BCW_3452</strain>
    </source>
</reference>
<feature type="domain" description="NAD-dependent epimerase/dehydratase" evidence="3">
    <location>
        <begin position="3"/>
        <end position="222"/>
    </location>
</feature>
<evidence type="ECO:0000259" key="3">
    <source>
        <dbReference type="Pfam" id="PF01370"/>
    </source>
</evidence>
<protein>
    <submittedName>
        <fullName evidence="4">SDR family oxidoreductase</fullName>
    </submittedName>
</protein>
<evidence type="ECO:0000313" key="5">
    <source>
        <dbReference type="Proteomes" id="UP000863257"/>
    </source>
</evidence>
<evidence type="ECO:0000256" key="2">
    <source>
        <dbReference type="ARBA" id="ARBA00007637"/>
    </source>
</evidence>
<dbReference type="SUPFAM" id="SSF51735">
    <property type="entry name" value="NAD(P)-binding Rossmann-fold domains"/>
    <property type="match status" value="1"/>
</dbReference>
<dbReference type="AlphaFoldDB" id="A0A8H9N4I0"/>